<organism evidence="2 3">
    <name type="scientific">Saccharothrix ecbatanensis</name>
    <dbReference type="NCBI Taxonomy" id="1105145"/>
    <lineage>
        <taxon>Bacteria</taxon>
        <taxon>Bacillati</taxon>
        <taxon>Actinomycetota</taxon>
        <taxon>Actinomycetes</taxon>
        <taxon>Pseudonocardiales</taxon>
        <taxon>Pseudonocardiaceae</taxon>
        <taxon>Saccharothrix</taxon>
    </lineage>
</organism>
<dbReference type="RefSeq" id="WP_184918850.1">
    <property type="nucleotide sequence ID" value="NZ_JACHMO010000001.1"/>
</dbReference>
<protein>
    <recommendedName>
        <fullName evidence="4">PRC-barrel domain protein</fullName>
    </recommendedName>
</protein>
<evidence type="ECO:0000313" key="2">
    <source>
        <dbReference type="EMBL" id="MBB5802250.1"/>
    </source>
</evidence>
<gene>
    <name evidence="2" type="ORF">F4560_002018</name>
</gene>
<comment type="caution">
    <text evidence="2">The sequence shown here is derived from an EMBL/GenBank/DDBJ whole genome shotgun (WGS) entry which is preliminary data.</text>
</comment>
<dbReference type="InterPro" id="IPR014747">
    <property type="entry name" value="Bac_photo_RC_H_C"/>
</dbReference>
<dbReference type="SUPFAM" id="SSF50346">
    <property type="entry name" value="PRC-barrel domain"/>
    <property type="match status" value="1"/>
</dbReference>
<reference evidence="2 3" key="1">
    <citation type="submission" date="2020-08" db="EMBL/GenBank/DDBJ databases">
        <title>Sequencing the genomes of 1000 actinobacteria strains.</title>
        <authorList>
            <person name="Klenk H.-P."/>
        </authorList>
    </citation>
    <scope>NUCLEOTIDE SEQUENCE [LARGE SCALE GENOMIC DNA]</scope>
    <source>
        <strain evidence="2 3">DSM 45486</strain>
    </source>
</reference>
<dbReference type="InterPro" id="IPR011033">
    <property type="entry name" value="PRC_barrel-like_sf"/>
</dbReference>
<evidence type="ECO:0008006" key="4">
    <source>
        <dbReference type="Google" id="ProtNLM"/>
    </source>
</evidence>
<feature type="region of interest" description="Disordered" evidence="1">
    <location>
        <begin position="20"/>
        <end position="43"/>
    </location>
</feature>
<sequence length="148" mass="16592">MQPLPIPFAPWVWRNVAETLDRRDTDSPEADEATESAGRQDRPDIGLIGYEVEALDGSIGEVDQSNARVPADCLLVDAGTWLSRLKVVLPVGAVVKVDHDAKKVHVDRTKDQVREAPEYDADTFDADDYRQRLGDYYTESYRTTPSSR</sequence>
<accession>A0A7W9HHG8</accession>
<dbReference type="GO" id="GO:0030077">
    <property type="term" value="C:plasma membrane light-harvesting complex"/>
    <property type="evidence" value="ECO:0007669"/>
    <property type="project" value="InterPro"/>
</dbReference>
<dbReference type="AlphaFoldDB" id="A0A7W9HHG8"/>
<dbReference type="EMBL" id="JACHMO010000001">
    <property type="protein sequence ID" value="MBB5802250.1"/>
    <property type="molecule type" value="Genomic_DNA"/>
</dbReference>
<dbReference type="Proteomes" id="UP000552097">
    <property type="component" value="Unassembled WGS sequence"/>
</dbReference>
<dbReference type="GO" id="GO:0019684">
    <property type="term" value="P:photosynthesis, light reaction"/>
    <property type="evidence" value="ECO:0007669"/>
    <property type="project" value="InterPro"/>
</dbReference>
<proteinExistence type="predicted"/>
<evidence type="ECO:0000313" key="3">
    <source>
        <dbReference type="Proteomes" id="UP000552097"/>
    </source>
</evidence>
<name>A0A7W9HHG8_9PSEU</name>
<dbReference type="Gene3D" id="3.90.50.10">
    <property type="entry name" value="Photosynthetic Reaction Center, subunit H, domain 2"/>
    <property type="match status" value="1"/>
</dbReference>
<keyword evidence="3" id="KW-1185">Reference proteome</keyword>
<evidence type="ECO:0000256" key="1">
    <source>
        <dbReference type="SAM" id="MobiDB-lite"/>
    </source>
</evidence>